<dbReference type="GO" id="GO:0004497">
    <property type="term" value="F:monooxygenase activity"/>
    <property type="evidence" value="ECO:0007669"/>
    <property type="project" value="UniProtKB-KW"/>
</dbReference>
<dbReference type="InterPro" id="IPR017972">
    <property type="entry name" value="Cyt_P450_CS"/>
</dbReference>
<proteinExistence type="inferred from homology"/>
<dbReference type="AlphaFoldDB" id="A0A915DCP9"/>
<evidence type="ECO:0000313" key="9">
    <source>
        <dbReference type="Proteomes" id="UP000887574"/>
    </source>
</evidence>
<dbReference type="InterPro" id="IPR036396">
    <property type="entry name" value="Cyt_P450_sf"/>
</dbReference>
<dbReference type="GO" id="GO:0005506">
    <property type="term" value="F:iron ion binding"/>
    <property type="evidence" value="ECO:0007669"/>
    <property type="project" value="InterPro"/>
</dbReference>
<dbReference type="Pfam" id="PF00067">
    <property type="entry name" value="p450"/>
    <property type="match status" value="1"/>
</dbReference>
<dbReference type="GO" id="GO:0016705">
    <property type="term" value="F:oxidoreductase activity, acting on paired donors, with incorporation or reduction of molecular oxygen"/>
    <property type="evidence" value="ECO:0007669"/>
    <property type="project" value="InterPro"/>
</dbReference>
<dbReference type="InterPro" id="IPR001128">
    <property type="entry name" value="Cyt_P450"/>
</dbReference>
<dbReference type="InterPro" id="IPR002401">
    <property type="entry name" value="Cyt_P450_E_grp-I"/>
</dbReference>
<keyword evidence="4 8" id="KW-0560">Oxidoreductase</keyword>
<evidence type="ECO:0000256" key="8">
    <source>
        <dbReference type="RuleBase" id="RU000461"/>
    </source>
</evidence>
<dbReference type="PROSITE" id="PS00086">
    <property type="entry name" value="CYTOCHROME_P450"/>
    <property type="match status" value="1"/>
</dbReference>
<evidence type="ECO:0000313" key="10">
    <source>
        <dbReference type="WBParaSite" id="jg18488"/>
    </source>
</evidence>
<dbReference type="Proteomes" id="UP000887574">
    <property type="component" value="Unplaced"/>
</dbReference>
<dbReference type="Gene3D" id="1.10.630.10">
    <property type="entry name" value="Cytochrome P450"/>
    <property type="match status" value="1"/>
</dbReference>
<name>A0A915DCP9_9BILA</name>
<dbReference type="GO" id="GO:0020037">
    <property type="term" value="F:heme binding"/>
    <property type="evidence" value="ECO:0007669"/>
    <property type="project" value="InterPro"/>
</dbReference>
<keyword evidence="9" id="KW-1185">Reference proteome</keyword>
<keyword evidence="3 7" id="KW-0479">Metal-binding</keyword>
<evidence type="ECO:0000256" key="5">
    <source>
        <dbReference type="ARBA" id="ARBA00023004"/>
    </source>
</evidence>
<evidence type="ECO:0000256" key="3">
    <source>
        <dbReference type="ARBA" id="ARBA00022723"/>
    </source>
</evidence>
<evidence type="ECO:0000256" key="6">
    <source>
        <dbReference type="ARBA" id="ARBA00023033"/>
    </source>
</evidence>
<dbReference type="WBParaSite" id="jg18488">
    <property type="protein sequence ID" value="jg18488"/>
    <property type="gene ID" value="jg18488"/>
</dbReference>
<evidence type="ECO:0000256" key="7">
    <source>
        <dbReference type="PIRSR" id="PIRSR602401-1"/>
    </source>
</evidence>
<evidence type="ECO:0000256" key="4">
    <source>
        <dbReference type="ARBA" id="ARBA00023002"/>
    </source>
</evidence>
<sequence>MPERFIENGQLKKCEELIPFSIGKRQCVGESLAKMELFLFTANFFYLFKVCPVDPKNPPSLEKNAGITVTQSNINALLRKKAKYFLNIYIK</sequence>
<organism evidence="9 10">
    <name type="scientific">Ditylenchus dipsaci</name>
    <dbReference type="NCBI Taxonomy" id="166011"/>
    <lineage>
        <taxon>Eukaryota</taxon>
        <taxon>Metazoa</taxon>
        <taxon>Ecdysozoa</taxon>
        <taxon>Nematoda</taxon>
        <taxon>Chromadorea</taxon>
        <taxon>Rhabditida</taxon>
        <taxon>Tylenchina</taxon>
        <taxon>Tylenchomorpha</taxon>
        <taxon>Sphaerularioidea</taxon>
        <taxon>Anguinidae</taxon>
        <taxon>Anguininae</taxon>
        <taxon>Ditylenchus</taxon>
    </lineage>
</organism>
<evidence type="ECO:0000256" key="1">
    <source>
        <dbReference type="ARBA" id="ARBA00001971"/>
    </source>
</evidence>
<reference evidence="10" key="1">
    <citation type="submission" date="2022-11" db="UniProtKB">
        <authorList>
            <consortium name="WormBaseParasite"/>
        </authorList>
    </citation>
    <scope>IDENTIFICATION</scope>
</reference>
<comment type="similarity">
    <text evidence="2 8">Belongs to the cytochrome P450 family.</text>
</comment>
<keyword evidence="5 7" id="KW-0408">Iron</keyword>
<keyword evidence="7 8" id="KW-0349">Heme</keyword>
<feature type="binding site" description="axial binding residue" evidence="7">
    <location>
        <position position="27"/>
    </location>
    <ligand>
        <name>heme</name>
        <dbReference type="ChEBI" id="CHEBI:30413"/>
    </ligand>
    <ligandPart>
        <name>Fe</name>
        <dbReference type="ChEBI" id="CHEBI:18248"/>
    </ligandPart>
</feature>
<dbReference type="PANTHER" id="PTHR24303">
    <property type="entry name" value="HEME-BINDING MONOOXYGENASE FAMILY"/>
    <property type="match status" value="1"/>
</dbReference>
<dbReference type="SUPFAM" id="SSF48264">
    <property type="entry name" value="Cytochrome P450"/>
    <property type="match status" value="1"/>
</dbReference>
<comment type="cofactor">
    <cofactor evidence="1 7">
        <name>heme</name>
        <dbReference type="ChEBI" id="CHEBI:30413"/>
    </cofactor>
</comment>
<dbReference type="PANTHER" id="PTHR24303:SF31">
    <property type="entry name" value="CYTOCHROME P450 307A1-RELATED"/>
    <property type="match status" value="1"/>
</dbReference>
<dbReference type="PRINTS" id="PR00463">
    <property type="entry name" value="EP450I"/>
</dbReference>
<protein>
    <submittedName>
        <fullName evidence="10">Cytochrome P450</fullName>
    </submittedName>
</protein>
<accession>A0A915DCP9</accession>
<keyword evidence="6 8" id="KW-0503">Monooxygenase</keyword>
<evidence type="ECO:0000256" key="2">
    <source>
        <dbReference type="ARBA" id="ARBA00010617"/>
    </source>
</evidence>